<feature type="domain" description="FHF complex subunit HOOK-interacting protein C-terminal" evidence="3">
    <location>
        <begin position="627"/>
        <end position="719"/>
    </location>
</feature>
<dbReference type="Pfam" id="PF10257">
    <property type="entry name" value="RAI16-like"/>
    <property type="match status" value="1"/>
</dbReference>
<feature type="compositionally biased region" description="Acidic residues" evidence="2">
    <location>
        <begin position="349"/>
        <end position="360"/>
    </location>
</feature>
<feature type="compositionally biased region" description="Low complexity" evidence="2">
    <location>
        <begin position="229"/>
        <end position="253"/>
    </location>
</feature>
<organism evidence="4">
    <name type="scientific">Scylla olivacea</name>
    <name type="common">Orange mud crab</name>
    <name type="synonym">Cancer olivacea</name>
    <dbReference type="NCBI Taxonomy" id="85551"/>
    <lineage>
        <taxon>Eukaryota</taxon>
        <taxon>Metazoa</taxon>
        <taxon>Ecdysozoa</taxon>
        <taxon>Arthropoda</taxon>
        <taxon>Crustacea</taxon>
        <taxon>Multicrustacea</taxon>
        <taxon>Malacostraca</taxon>
        <taxon>Eumalacostraca</taxon>
        <taxon>Eucarida</taxon>
        <taxon>Decapoda</taxon>
        <taxon>Pleocyemata</taxon>
        <taxon>Brachyura</taxon>
        <taxon>Eubrachyura</taxon>
        <taxon>Portunoidea</taxon>
        <taxon>Portunidae</taxon>
        <taxon>Portuninae</taxon>
        <taxon>Scylla</taxon>
    </lineage>
</organism>
<evidence type="ECO:0000256" key="1">
    <source>
        <dbReference type="ARBA" id="ARBA00024336"/>
    </source>
</evidence>
<feature type="region of interest" description="Disordered" evidence="2">
    <location>
        <begin position="215"/>
        <end position="261"/>
    </location>
</feature>
<evidence type="ECO:0000256" key="2">
    <source>
        <dbReference type="SAM" id="MobiDB-lite"/>
    </source>
</evidence>
<protein>
    <recommendedName>
        <fullName evidence="3">FHF complex subunit HOOK-interacting protein C-terminal domain-containing protein</fullName>
    </recommendedName>
</protein>
<comment type="similarity">
    <text evidence="1">Belongs to the FHIP family.</text>
</comment>
<dbReference type="PANTHER" id="PTHR21705:SF12">
    <property type="entry name" value="FHF COMPLEX SUBUNIT HOOK-INTERACTING PROTEIN C-TERMINAL DOMAIN-CONTAINING PROTEIN"/>
    <property type="match status" value="1"/>
</dbReference>
<proteinExistence type="inferred from homology"/>
<evidence type="ECO:0000259" key="3">
    <source>
        <dbReference type="Pfam" id="PF19314"/>
    </source>
</evidence>
<evidence type="ECO:0000313" key="4">
    <source>
        <dbReference type="EMBL" id="JAI65082.1"/>
    </source>
</evidence>
<dbReference type="Pfam" id="PF19311">
    <property type="entry name" value="KELAA"/>
    <property type="match status" value="1"/>
</dbReference>
<dbReference type="AlphaFoldDB" id="A0A0P4WEZ0"/>
<feature type="region of interest" description="Disordered" evidence="2">
    <location>
        <begin position="339"/>
        <end position="361"/>
    </location>
</feature>
<reference evidence="4" key="1">
    <citation type="submission" date="2015-09" db="EMBL/GenBank/DDBJ databases">
        <title>Scylla olivacea transcriptome.</title>
        <authorList>
            <person name="Ikhwanuddin M."/>
        </authorList>
    </citation>
    <scope>NUCLEOTIDE SEQUENCE</scope>
</reference>
<dbReference type="InterPro" id="IPR019384">
    <property type="entry name" value="FHIP"/>
</dbReference>
<name>A0A0P4WEZ0_SCYOL</name>
<dbReference type="EMBL" id="GDRN01062373">
    <property type="protein sequence ID" value="JAI65082.1"/>
    <property type="molecule type" value="Transcribed_RNA"/>
</dbReference>
<dbReference type="InterPro" id="IPR045668">
    <property type="entry name" value="FHIP_KELAA_motif"/>
</dbReference>
<sequence length="763" mass="85036">MSCTEIFGFVLNEALCHVSRRPTKHNPAMFSHLSDALQAAADMVAPPCPRVEDLRYHWTQLSIVCQRCQHAEGQKPAVEETHIPRHLLQMLRALVAEEREQGVVGPLSPCMEYLVQEKVLAMLASHAKADCPLGIRQHAYVFLVGVLNHLHHSHLHHAPIHKPLQAMVQTSCEMRASPYEAEEMEFLSTLCEKIRQDSSIILLYIQPCAMTGGQTGSFPSEDSLPPTPTHEGTTTRATTTAATASSDVNASSSEAGEQKPQPKFPLIDALLNLCHSADSKISGTAHECLVSLASVREAWSSTTIARHTLLPHYLATRLVTSSDAIPAITEPALIEDVSLSNSTRSESQENSDNEEEEEVGEFPGKKEIVTFLHWLTFCDKMVSVSDGFVGSSICTTVREAFLDGPLRSGLSSLDEDTRSLHLALAAKIVISVSAPMLVNAVIGWLTEDDLEGTEGSIRNLLLQQCQQPPHHLQIQALRLLQVMLEKPGSLAVQALVLNYMCGRNYHDSSAAEHQQSSWSDEEDERYKHREGERSPDSLPISRTLAPANISKIVKRFLTLVPEELRSTTKDDFESYMADAQRQYRDVCRSCAPFGWPREAVTPECPSDSSSTASRESRPEAETNTFYEGPFLNMLMDFLDHLPEQDYDINLQITSLVATLALLPHPHLHEYLLNPTLTLNGGVRTPYTVLGQVVARIHQPIVEREDYVDHLRVTRYQLLGTMEDFDFERDVDDRKFEALIVIEEFAKELASIAYAKYSIESGMW</sequence>
<dbReference type="InterPro" id="IPR045669">
    <property type="entry name" value="FHIP_C"/>
</dbReference>
<dbReference type="Pfam" id="PF19314">
    <property type="entry name" value="DUF5917"/>
    <property type="match status" value="1"/>
</dbReference>
<feature type="region of interest" description="Disordered" evidence="2">
    <location>
        <begin position="510"/>
        <end position="541"/>
    </location>
</feature>
<accession>A0A0P4WEZ0</accession>
<feature type="region of interest" description="Disordered" evidence="2">
    <location>
        <begin position="601"/>
        <end position="622"/>
    </location>
</feature>
<feature type="compositionally biased region" description="Basic and acidic residues" evidence="2">
    <location>
        <begin position="524"/>
        <end position="535"/>
    </location>
</feature>
<dbReference type="PANTHER" id="PTHR21705">
    <property type="entry name" value="RAI16 PROTEIN-RELATED"/>
    <property type="match status" value="1"/>
</dbReference>